<evidence type="ECO:0000256" key="4">
    <source>
        <dbReference type="ARBA" id="ARBA00022692"/>
    </source>
</evidence>
<gene>
    <name evidence="9" type="primary">ykjA</name>
    <name evidence="9" type="ORF">skT53_08950</name>
</gene>
<comment type="subcellular location">
    <subcellularLocation>
        <location evidence="1">Cell membrane</location>
        <topology evidence="1">Multi-pass membrane protein</topology>
    </subcellularLocation>
</comment>
<sequence length="235" mass="26682">MIVKYAVWFLETLAVFISVYCFMRIMGKRAVAQMNTFDLIVVFLLGSMFASNMSDGRNTWEVILTGGFLVAIYLVASFLMLNNKFRQLVHIKPTVLVNRGNINEPGLRQVRMTVPELLGHLRLKGYLSLADVEFAIMEDVGDISVIPKPDQTPVTPKDLNIEATPQSLPVPLILDGHWVDVNLIYLNKSRQWVLAQLEKQNIKPQDLRKLTLVQWESDGTLTVDWNDGTNPIKKQ</sequence>
<dbReference type="EMBL" id="AP023366">
    <property type="protein sequence ID" value="BCJ85910.1"/>
    <property type="molecule type" value="Genomic_DNA"/>
</dbReference>
<evidence type="ECO:0000256" key="7">
    <source>
        <dbReference type="SAM" id="Phobius"/>
    </source>
</evidence>
<evidence type="ECO:0000256" key="6">
    <source>
        <dbReference type="ARBA" id="ARBA00023136"/>
    </source>
</evidence>
<keyword evidence="6 7" id="KW-0472">Membrane</keyword>
<name>A0A7I8DBL4_9BACL</name>
<keyword evidence="3" id="KW-1003">Cell membrane</keyword>
<dbReference type="Gene3D" id="3.30.240.20">
    <property type="entry name" value="bsu07140 like domains"/>
    <property type="match status" value="2"/>
</dbReference>
<evidence type="ECO:0000256" key="2">
    <source>
        <dbReference type="ARBA" id="ARBA00006448"/>
    </source>
</evidence>
<evidence type="ECO:0000313" key="10">
    <source>
        <dbReference type="Proteomes" id="UP000593802"/>
    </source>
</evidence>
<feature type="transmembrane region" description="Helical" evidence="7">
    <location>
        <begin position="30"/>
        <end position="50"/>
    </location>
</feature>
<dbReference type="InterPro" id="IPR007353">
    <property type="entry name" value="DUF421"/>
</dbReference>
<protein>
    <submittedName>
        <fullName evidence="9">UPF0702 transmembrane protein YkjA</fullName>
    </submittedName>
</protein>
<keyword evidence="5 7" id="KW-1133">Transmembrane helix</keyword>
<dbReference type="PANTHER" id="PTHR34582:SF6">
    <property type="entry name" value="UPF0702 TRANSMEMBRANE PROTEIN YCAP"/>
    <property type="match status" value="1"/>
</dbReference>
<dbReference type="KEGG" id="eff:skT53_08950"/>
<organism evidence="9 10">
    <name type="scientific">Effusibacillus dendaii</name>
    <dbReference type="NCBI Taxonomy" id="2743772"/>
    <lineage>
        <taxon>Bacteria</taxon>
        <taxon>Bacillati</taxon>
        <taxon>Bacillota</taxon>
        <taxon>Bacilli</taxon>
        <taxon>Bacillales</taxon>
        <taxon>Alicyclobacillaceae</taxon>
        <taxon>Effusibacillus</taxon>
    </lineage>
</organism>
<dbReference type="Proteomes" id="UP000593802">
    <property type="component" value="Chromosome"/>
</dbReference>
<feature type="domain" description="YetF C-terminal" evidence="8">
    <location>
        <begin position="82"/>
        <end position="206"/>
    </location>
</feature>
<evidence type="ECO:0000313" key="9">
    <source>
        <dbReference type="EMBL" id="BCJ85910.1"/>
    </source>
</evidence>
<evidence type="ECO:0000256" key="3">
    <source>
        <dbReference type="ARBA" id="ARBA00022475"/>
    </source>
</evidence>
<dbReference type="AlphaFoldDB" id="A0A7I8DBL4"/>
<feature type="transmembrane region" description="Helical" evidence="7">
    <location>
        <begin position="62"/>
        <end position="81"/>
    </location>
</feature>
<dbReference type="GO" id="GO:0005886">
    <property type="term" value="C:plasma membrane"/>
    <property type="evidence" value="ECO:0007669"/>
    <property type="project" value="UniProtKB-SubCell"/>
</dbReference>
<evidence type="ECO:0000256" key="1">
    <source>
        <dbReference type="ARBA" id="ARBA00004651"/>
    </source>
</evidence>
<comment type="similarity">
    <text evidence="2">Belongs to the UPF0702 family.</text>
</comment>
<evidence type="ECO:0000256" key="5">
    <source>
        <dbReference type="ARBA" id="ARBA00022989"/>
    </source>
</evidence>
<accession>A0A7I8DBL4</accession>
<dbReference type="Pfam" id="PF04239">
    <property type="entry name" value="DUF421"/>
    <property type="match status" value="1"/>
</dbReference>
<evidence type="ECO:0000259" key="8">
    <source>
        <dbReference type="Pfam" id="PF04239"/>
    </source>
</evidence>
<dbReference type="InterPro" id="IPR023090">
    <property type="entry name" value="UPF0702_alpha/beta_dom_sf"/>
</dbReference>
<dbReference type="PANTHER" id="PTHR34582">
    <property type="entry name" value="UPF0702 TRANSMEMBRANE PROTEIN YCAP"/>
    <property type="match status" value="1"/>
</dbReference>
<keyword evidence="4 7" id="KW-0812">Transmembrane</keyword>
<reference evidence="9 10" key="1">
    <citation type="submission" date="2020-08" db="EMBL/GenBank/DDBJ databases">
        <title>Complete Genome Sequence of Effusibacillus dendaii Strain skT53, Isolated from Farmland soil.</title>
        <authorList>
            <person name="Konishi T."/>
            <person name="Kawasaki H."/>
        </authorList>
    </citation>
    <scope>NUCLEOTIDE SEQUENCE [LARGE SCALE GENOMIC DNA]</scope>
    <source>
        <strain evidence="10">skT53</strain>
    </source>
</reference>
<proteinExistence type="inferred from homology"/>
<keyword evidence="10" id="KW-1185">Reference proteome</keyword>
<feature type="transmembrane region" description="Helical" evidence="7">
    <location>
        <begin position="6"/>
        <end position="23"/>
    </location>
</feature>